<keyword evidence="3" id="KW-1185">Reference proteome</keyword>
<accession>A0A8C3RIS4</accession>
<feature type="compositionally biased region" description="Low complexity" evidence="1">
    <location>
        <begin position="221"/>
        <end position="230"/>
    </location>
</feature>
<proteinExistence type="predicted"/>
<reference evidence="2" key="1">
    <citation type="submission" date="2025-08" db="UniProtKB">
        <authorList>
            <consortium name="Ensembl"/>
        </authorList>
    </citation>
    <scope>IDENTIFICATION</scope>
</reference>
<feature type="compositionally biased region" description="Pro residues" evidence="1">
    <location>
        <begin position="122"/>
        <end position="140"/>
    </location>
</feature>
<evidence type="ECO:0000313" key="2">
    <source>
        <dbReference type="Ensembl" id="ENSCSRP00000000004.1"/>
    </source>
</evidence>
<dbReference type="PANTHER" id="PTHR33766:SF2">
    <property type="entry name" value="PROTEIN FAM181B"/>
    <property type="match status" value="1"/>
</dbReference>
<sequence length="409" mass="41791">MAVQAALLNPHHFIPFCFPASGGLADYADLEKSYEDGGAALLGGGVGGGEDPGDFKEATRDLLSFIDSASSNIKLALDKPVKSKRKVNHRKYLQKQIKRCTGIIAPAPAAPAPAGAQELPKRPAPPAGAASPQPPCPPGPAGHCKPPAKREASQAASSLQSKSLAALFDSLHQGRAGERGPAGGGGGSGGGGPRKVPLRNRNLPPSFFTEPAALPPPPRALPLSASPTAPERGGGGSPEAAEFFELLGPDYGGLLPEPPPAPEGFPARLPPELGLEPALYEPHLPPLPAHLLGGMLYPEPAWSPPAKKSPPAAASCSLPETLRPLPAMGAPGAPIYPASSDPAAAGGEESPAHLAAAFAPYFPDCPLPPPPPMPYEYSAGYSRVDNKLRKKTGGEEGGAVEWGSHPLSP</sequence>
<evidence type="ECO:0000256" key="1">
    <source>
        <dbReference type="SAM" id="MobiDB-lite"/>
    </source>
</evidence>
<dbReference type="Pfam" id="PF15238">
    <property type="entry name" value="TEADIR3"/>
    <property type="match status" value="1"/>
</dbReference>
<dbReference type="AlphaFoldDB" id="A0A8C3RIS4"/>
<dbReference type="InterPro" id="IPR029359">
    <property type="entry name" value="FAM181"/>
</dbReference>
<feature type="region of interest" description="Disordered" evidence="1">
    <location>
        <begin position="108"/>
        <end position="160"/>
    </location>
</feature>
<dbReference type="Proteomes" id="UP000694403">
    <property type="component" value="Unplaced"/>
</dbReference>
<feature type="region of interest" description="Disordered" evidence="1">
    <location>
        <begin position="386"/>
        <end position="409"/>
    </location>
</feature>
<feature type="compositionally biased region" description="Gly residues" evidence="1">
    <location>
        <begin position="180"/>
        <end position="193"/>
    </location>
</feature>
<organism evidence="2 3">
    <name type="scientific">Chelydra serpentina</name>
    <name type="common">Snapping turtle</name>
    <name type="synonym">Testudo serpentina</name>
    <dbReference type="NCBI Taxonomy" id="8475"/>
    <lineage>
        <taxon>Eukaryota</taxon>
        <taxon>Metazoa</taxon>
        <taxon>Chordata</taxon>
        <taxon>Craniata</taxon>
        <taxon>Vertebrata</taxon>
        <taxon>Euteleostomi</taxon>
        <taxon>Archelosauria</taxon>
        <taxon>Testudinata</taxon>
        <taxon>Testudines</taxon>
        <taxon>Cryptodira</taxon>
        <taxon>Durocryptodira</taxon>
        <taxon>Americhelydia</taxon>
        <taxon>Chelydroidea</taxon>
        <taxon>Chelydridae</taxon>
        <taxon>Chelydra</taxon>
    </lineage>
</organism>
<name>A0A8C3RIS4_CHESE</name>
<feature type="region of interest" description="Disordered" evidence="1">
    <location>
        <begin position="174"/>
        <end position="238"/>
    </location>
</feature>
<dbReference type="PANTHER" id="PTHR33766">
    <property type="entry name" value="PROTEIN FAM181B"/>
    <property type="match status" value="1"/>
</dbReference>
<evidence type="ECO:0008006" key="4">
    <source>
        <dbReference type="Google" id="ProtNLM"/>
    </source>
</evidence>
<reference evidence="2" key="2">
    <citation type="submission" date="2025-09" db="UniProtKB">
        <authorList>
            <consortium name="Ensembl"/>
        </authorList>
    </citation>
    <scope>IDENTIFICATION</scope>
</reference>
<dbReference type="Ensembl" id="ENSCSRT00000000005.1">
    <property type="protein sequence ID" value="ENSCSRP00000000004.1"/>
    <property type="gene ID" value="ENSCSRG00000000005.1"/>
</dbReference>
<evidence type="ECO:0000313" key="3">
    <source>
        <dbReference type="Proteomes" id="UP000694403"/>
    </source>
</evidence>
<protein>
    <recommendedName>
        <fullName evidence="4">Family with sequence similarity 181 member B</fullName>
    </recommendedName>
</protein>
<dbReference type="InterPro" id="IPR053819">
    <property type="entry name" value="TEADIR3_omega_loop"/>
</dbReference>